<dbReference type="PANTHER" id="PTHR33992">
    <property type="entry name" value="RIBONUCLEASE P PROTEIN COMPONENT"/>
    <property type="match status" value="1"/>
</dbReference>
<comment type="subunit">
    <text evidence="7">Consists of a catalytic RNA component (M1 or rnpB) and a protein subunit.</text>
</comment>
<dbReference type="EC" id="3.1.26.5" evidence="7 8"/>
<dbReference type="InterPro" id="IPR000100">
    <property type="entry name" value="RNase_P"/>
</dbReference>
<dbReference type="NCBIfam" id="TIGR00188">
    <property type="entry name" value="rnpA"/>
    <property type="match status" value="1"/>
</dbReference>
<dbReference type="Gene3D" id="3.30.230.10">
    <property type="match status" value="1"/>
</dbReference>
<dbReference type="PANTHER" id="PTHR33992:SF1">
    <property type="entry name" value="RIBONUCLEASE P PROTEIN COMPONENT"/>
    <property type="match status" value="1"/>
</dbReference>
<evidence type="ECO:0000256" key="6">
    <source>
        <dbReference type="ARBA" id="ARBA00022884"/>
    </source>
</evidence>
<proteinExistence type="inferred from homology"/>
<dbReference type="PROSITE" id="PS00648">
    <property type="entry name" value="RIBONUCLEASE_P"/>
    <property type="match status" value="1"/>
</dbReference>
<dbReference type="SUPFAM" id="SSF54211">
    <property type="entry name" value="Ribosomal protein S5 domain 2-like"/>
    <property type="match status" value="1"/>
</dbReference>
<evidence type="ECO:0000256" key="4">
    <source>
        <dbReference type="ARBA" id="ARBA00022759"/>
    </source>
</evidence>
<dbReference type="InterPro" id="IPR020539">
    <property type="entry name" value="RNase_P_CS"/>
</dbReference>
<comment type="similarity">
    <text evidence="7">Belongs to the RnpA family.</text>
</comment>
<dbReference type="InterPro" id="IPR014721">
    <property type="entry name" value="Ribsml_uS5_D2-typ_fold_subgr"/>
</dbReference>
<evidence type="ECO:0000256" key="5">
    <source>
        <dbReference type="ARBA" id="ARBA00022801"/>
    </source>
</evidence>
<evidence type="ECO:0000256" key="1">
    <source>
        <dbReference type="ARBA" id="ARBA00002663"/>
    </source>
</evidence>
<comment type="catalytic activity">
    <reaction evidence="7">
        <text>Endonucleolytic cleavage of RNA, removing 5'-extranucleotides from tRNA precursor.</text>
        <dbReference type="EC" id="3.1.26.5"/>
    </reaction>
</comment>
<dbReference type="InterPro" id="IPR020568">
    <property type="entry name" value="Ribosomal_Su5_D2-typ_SF"/>
</dbReference>
<evidence type="ECO:0000256" key="7">
    <source>
        <dbReference type="HAMAP-Rule" id="MF_00227"/>
    </source>
</evidence>
<dbReference type="Pfam" id="PF00825">
    <property type="entry name" value="Ribonuclease_P"/>
    <property type="match status" value="1"/>
</dbReference>
<protein>
    <recommendedName>
        <fullName evidence="7 8">Ribonuclease P protein component</fullName>
        <shortName evidence="7">RNase P protein</shortName>
        <shortName evidence="7">RNaseP protein</shortName>
        <ecNumber evidence="7 8">3.1.26.5</ecNumber>
    </recommendedName>
    <alternativeName>
        <fullName evidence="7">Protein C5</fullName>
    </alternativeName>
</protein>
<dbReference type="RefSeq" id="WP_286278715.1">
    <property type="nucleotide sequence ID" value="NZ_AP027731.1"/>
</dbReference>
<name>A0ABN6XKG9_9MICO</name>
<sequence>MLARAHRVVSGADYRRIVRKGRRVNGRTTIAYLDRVVPGDDARFGFIVSRAVGGAVERNRVRRRLKAVCFSLLPEAPSRAVVLRALPAAACADWDELRAEVAAAVLRPR</sequence>
<dbReference type="Proteomes" id="UP001321498">
    <property type="component" value="Chromosome"/>
</dbReference>
<accession>A0ABN6XKG9</accession>
<evidence type="ECO:0000256" key="2">
    <source>
        <dbReference type="ARBA" id="ARBA00022694"/>
    </source>
</evidence>
<keyword evidence="5 7" id="KW-0378">Hydrolase</keyword>
<evidence type="ECO:0000313" key="9">
    <source>
        <dbReference type="EMBL" id="BDZ45374.1"/>
    </source>
</evidence>
<dbReference type="EMBL" id="AP027731">
    <property type="protein sequence ID" value="BDZ45374.1"/>
    <property type="molecule type" value="Genomic_DNA"/>
</dbReference>
<keyword evidence="10" id="KW-1185">Reference proteome</keyword>
<comment type="function">
    <text evidence="1 7">RNaseP catalyzes the removal of the 5'-leader sequence from pre-tRNA to produce the mature 5'-terminus. It can also cleave other RNA substrates such as 4.5S RNA. The protein component plays an auxiliary but essential role in vivo by binding to the 5'-leader sequence and broadening the substrate specificity of the ribozyme.</text>
</comment>
<keyword evidence="4 7" id="KW-0255">Endonuclease</keyword>
<evidence type="ECO:0000256" key="3">
    <source>
        <dbReference type="ARBA" id="ARBA00022722"/>
    </source>
</evidence>
<dbReference type="HAMAP" id="MF_00227">
    <property type="entry name" value="RNase_P"/>
    <property type="match status" value="1"/>
</dbReference>
<keyword evidence="3 7" id="KW-0540">Nuclease</keyword>
<evidence type="ECO:0000313" key="10">
    <source>
        <dbReference type="Proteomes" id="UP001321498"/>
    </source>
</evidence>
<organism evidence="9 10">
    <name type="scientific">Naasia aerilata</name>
    <dbReference type="NCBI Taxonomy" id="1162966"/>
    <lineage>
        <taxon>Bacteria</taxon>
        <taxon>Bacillati</taxon>
        <taxon>Actinomycetota</taxon>
        <taxon>Actinomycetes</taxon>
        <taxon>Micrococcales</taxon>
        <taxon>Microbacteriaceae</taxon>
        <taxon>Naasia</taxon>
    </lineage>
</organism>
<reference evidence="10" key="1">
    <citation type="journal article" date="2019" name="Int. J. Syst. Evol. Microbiol.">
        <title>The Global Catalogue of Microorganisms (GCM) 10K type strain sequencing project: providing services to taxonomists for standard genome sequencing and annotation.</title>
        <authorList>
            <consortium name="The Broad Institute Genomics Platform"/>
            <consortium name="The Broad Institute Genome Sequencing Center for Infectious Disease"/>
            <person name="Wu L."/>
            <person name="Ma J."/>
        </authorList>
    </citation>
    <scope>NUCLEOTIDE SEQUENCE [LARGE SCALE GENOMIC DNA]</scope>
    <source>
        <strain evidence="10">NBRC 108725</strain>
    </source>
</reference>
<gene>
    <name evidence="7 9" type="primary">rnpA</name>
    <name evidence="9" type="ORF">GCM10025866_12830</name>
</gene>
<keyword evidence="2 7" id="KW-0819">tRNA processing</keyword>
<keyword evidence="6 7" id="KW-0694">RNA-binding</keyword>
<evidence type="ECO:0000256" key="8">
    <source>
        <dbReference type="NCBIfam" id="TIGR00188"/>
    </source>
</evidence>